<evidence type="ECO:0000313" key="2">
    <source>
        <dbReference type="EMBL" id="TWU33909.1"/>
    </source>
</evidence>
<dbReference type="RefSeq" id="WP_261344909.1">
    <property type="nucleotide sequence ID" value="NZ_SJPV01000009.1"/>
</dbReference>
<protein>
    <recommendedName>
        <fullName evidence="1">Gfo/Idh/MocA-like oxidoreductase bacterial type C-terminal domain-containing protein</fullName>
    </recommendedName>
</protein>
<proteinExistence type="predicted"/>
<evidence type="ECO:0000259" key="1">
    <source>
        <dbReference type="Pfam" id="PF19051"/>
    </source>
</evidence>
<sequence>MVSFDSSLLANRQTSWCPNADIEKRSATNRCDWCRRPRVALPYYSTKAGPFEATDVPKQLDWDLYQGQAPQHEYCRQRTHQNFRWWYEYAGGIITDWGNHHMDIAHWGADCELTGPTSIEARGIFPNKGREGCFNTADRFFSRMTYPGGVELLYFSSINDRRLYGGVALGHEAMTPEKTNALFGEDCPDEIKAFDRNGIMFIGDKGRVFVNRGGVYGGPVEELKETPLPSDAWRAKPSLDHMGNFFHCCSTREEPVSPVRIQHRTITACHLTNISLRLGRKLTWDSTEEQIVGDKEAATWVARPQREPYTIKA</sequence>
<reference evidence="2 3" key="1">
    <citation type="submission" date="2019-02" db="EMBL/GenBank/DDBJ databases">
        <title>Deep-cultivation of Planctomycetes and their phenomic and genomic characterization uncovers novel biology.</title>
        <authorList>
            <person name="Wiegand S."/>
            <person name="Jogler M."/>
            <person name="Boedeker C."/>
            <person name="Pinto D."/>
            <person name="Vollmers J."/>
            <person name="Rivas-Marin E."/>
            <person name="Kohn T."/>
            <person name="Peeters S.H."/>
            <person name="Heuer A."/>
            <person name="Rast P."/>
            <person name="Oberbeckmann S."/>
            <person name="Bunk B."/>
            <person name="Jeske O."/>
            <person name="Meyerdierks A."/>
            <person name="Storesund J.E."/>
            <person name="Kallscheuer N."/>
            <person name="Luecker S."/>
            <person name="Lage O.M."/>
            <person name="Pohl T."/>
            <person name="Merkel B.J."/>
            <person name="Hornburger P."/>
            <person name="Mueller R.-W."/>
            <person name="Bruemmer F."/>
            <person name="Labrenz M."/>
            <person name="Spormann A.M."/>
            <person name="Op Den Camp H."/>
            <person name="Overmann J."/>
            <person name="Amann R."/>
            <person name="Jetten M.S.M."/>
            <person name="Mascher T."/>
            <person name="Medema M.H."/>
            <person name="Devos D.P."/>
            <person name="Kaster A.-K."/>
            <person name="Ovreas L."/>
            <person name="Rohde M."/>
            <person name="Galperin M.Y."/>
            <person name="Jogler C."/>
        </authorList>
    </citation>
    <scope>NUCLEOTIDE SEQUENCE [LARGE SCALE GENOMIC DNA]</scope>
    <source>
        <strain evidence="2 3">Poly41</strain>
    </source>
</reference>
<comment type="caution">
    <text evidence="2">The sequence shown here is derived from an EMBL/GenBank/DDBJ whole genome shotgun (WGS) entry which is preliminary data.</text>
</comment>
<accession>A0A5C6DFZ1</accession>
<dbReference type="InterPro" id="IPR050463">
    <property type="entry name" value="Gfo/Idh/MocA_oxidrdct_glycsds"/>
</dbReference>
<evidence type="ECO:0000313" key="3">
    <source>
        <dbReference type="Proteomes" id="UP000319143"/>
    </source>
</evidence>
<dbReference type="SUPFAM" id="SSF55347">
    <property type="entry name" value="Glyceraldehyde-3-phosphate dehydrogenase-like, C-terminal domain"/>
    <property type="match status" value="1"/>
</dbReference>
<organism evidence="2 3">
    <name type="scientific">Novipirellula artificiosorum</name>
    <dbReference type="NCBI Taxonomy" id="2528016"/>
    <lineage>
        <taxon>Bacteria</taxon>
        <taxon>Pseudomonadati</taxon>
        <taxon>Planctomycetota</taxon>
        <taxon>Planctomycetia</taxon>
        <taxon>Pirellulales</taxon>
        <taxon>Pirellulaceae</taxon>
        <taxon>Novipirellula</taxon>
    </lineage>
</organism>
<dbReference type="EMBL" id="SJPV01000009">
    <property type="protein sequence ID" value="TWU33909.1"/>
    <property type="molecule type" value="Genomic_DNA"/>
</dbReference>
<dbReference type="Pfam" id="PF19051">
    <property type="entry name" value="GFO_IDH_MocA_C2"/>
    <property type="match status" value="2"/>
</dbReference>
<dbReference type="InterPro" id="IPR043906">
    <property type="entry name" value="Gfo/Idh/MocA_OxRdtase_bact_C"/>
</dbReference>
<dbReference type="Proteomes" id="UP000319143">
    <property type="component" value="Unassembled WGS sequence"/>
</dbReference>
<dbReference type="PANTHER" id="PTHR43818">
    <property type="entry name" value="BCDNA.GH03377"/>
    <property type="match status" value="1"/>
</dbReference>
<name>A0A5C6DFZ1_9BACT</name>
<dbReference type="AlphaFoldDB" id="A0A5C6DFZ1"/>
<feature type="domain" description="Gfo/Idh/MocA-like oxidoreductase bacterial type C-terminal" evidence="1">
    <location>
        <begin position="51"/>
        <end position="121"/>
    </location>
</feature>
<dbReference type="Gene3D" id="3.30.360.10">
    <property type="entry name" value="Dihydrodipicolinate Reductase, domain 2"/>
    <property type="match status" value="1"/>
</dbReference>
<dbReference type="PANTHER" id="PTHR43818:SF5">
    <property type="entry name" value="OXIDOREDUCTASE FAMILY PROTEIN"/>
    <property type="match status" value="1"/>
</dbReference>
<keyword evidence="3" id="KW-1185">Reference proteome</keyword>
<feature type="domain" description="Gfo/Idh/MocA-like oxidoreductase bacterial type C-terminal" evidence="1">
    <location>
        <begin position="241"/>
        <end position="311"/>
    </location>
</feature>
<gene>
    <name evidence="2" type="ORF">Poly41_49090</name>
</gene>